<keyword evidence="4" id="KW-1185">Reference proteome</keyword>
<protein>
    <recommendedName>
        <fullName evidence="5">Response regulator receiver domain-containing protein</fullName>
    </recommendedName>
</protein>
<evidence type="ECO:0000313" key="2">
    <source>
        <dbReference type="EMBL" id="UTY33705.1"/>
    </source>
</evidence>
<evidence type="ECO:0000313" key="1">
    <source>
        <dbReference type="EMBL" id="UTY28846.1"/>
    </source>
</evidence>
<dbReference type="InterPro" id="IPR011006">
    <property type="entry name" value="CheY-like_superfamily"/>
</dbReference>
<accession>A0AAE9SI42</accession>
<dbReference type="Proteomes" id="UP001059401">
    <property type="component" value="Chromosome"/>
</dbReference>
<dbReference type="Proteomes" id="UP001058682">
    <property type="component" value="Chromosome"/>
</dbReference>
<reference evidence="2" key="1">
    <citation type="submission" date="2019-04" db="EMBL/GenBank/DDBJ databases">
        <title>Whole genome sequencing of oral phylogroup 2 treponemes.</title>
        <authorList>
            <person name="Chan Y."/>
            <person name="Zeng H.H."/>
            <person name="Yu X.L."/>
            <person name="Leung W.K."/>
            <person name="Watt R.M."/>
        </authorList>
    </citation>
    <scope>NUCLEOTIDE SEQUENCE</scope>
    <source>
        <strain evidence="2">OMZ 835</strain>
        <strain evidence="1">OMZ 847</strain>
    </source>
</reference>
<dbReference type="EMBL" id="CP038804">
    <property type="protein sequence ID" value="UTY33705.1"/>
    <property type="molecule type" value="Genomic_DNA"/>
</dbReference>
<dbReference type="EMBL" id="CP038802">
    <property type="protein sequence ID" value="UTY28846.1"/>
    <property type="molecule type" value="Genomic_DNA"/>
</dbReference>
<evidence type="ECO:0000313" key="3">
    <source>
        <dbReference type="Proteomes" id="UP001058682"/>
    </source>
</evidence>
<proteinExistence type="predicted"/>
<dbReference type="KEGG" id="tpk:JO40_12850"/>
<evidence type="ECO:0000313" key="4">
    <source>
        <dbReference type="Proteomes" id="UP001059401"/>
    </source>
</evidence>
<sequence length="106" mass="11739">MICIVCKSEFLASQIRMICCSHVKEAVKILPQASLINTLINENVRLVFFDAGLFTDTAIFRQRSPETQFVAVASIGDENLVEKSLICGAADFLLRPFTEKGVINCL</sequence>
<dbReference type="RefSeq" id="WP_044979548.1">
    <property type="nucleotide sequence ID" value="NZ_CP009228.1"/>
</dbReference>
<dbReference type="AlphaFoldDB" id="A0AAE9SI42"/>
<organism evidence="2 3">
    <name type="scientific">Treponema putidum</name>
    <dbReference type="NCBI Taxonomy" id="221027"/>
    <lineage>
        <taxon>Bacteria</taxon>
        <taxon>Pseudomonadati</taxon>
        <taxon>Spirochaetota</taxon>
        <taxon>Spirochaetia</taxon>
        <taxon>Spirochaetales</taxon>
        <taxon>Treponemataceae</taxon>
        <taxon>Treponema</taxon>
    </lineage>
</organism>
<name>A0AAE9SI42_9SPIR</name>
<dbReference type="SUPFAM" id="SSF52172">
    <property type="entry name" value="CheY-like"/>
    <property type="match status" value="1"/>
</dbReference>
<evidence type="ECO:0008006" key="5">
    <source>
        <dbReference type="Google" id="ProtNLM"/>
    </source>
</evidence>
<gene>
    <name evidence="2" type="ORF">E4N74_06555</name>
    <name evidence="1" type="ORF">E4N76_07490</name>
</gene>